<organism evidence="2">
    <name type="scientific">uncultured Sulfurovum sp</name>
    <dbReference type="NCBI Taxonomy" id="269237"/>
    <lineage>
        <taxon>Bacteria</taxon>
        <taxon>Pseudomonadati</taxon>
        <taxon>Campylobacterota</taxon>
        <taxon>Epsilonproteobacteria</taxon>
        <taxon>Campylobacterales</taxon>
        <taxon>Sulfurovaceae</taxon>
        <taxon>Sulfurovum</taxon>
        <taxon>environmental samples</taxon>
    </lineage>
</organism>
<gene>
    <name evidence="2" type="ORF">HELGO_WM4573</name>
</gene>
<dbReference type="CDD" id="cd01048">
    <property type="entry name" value="Ferritin_like_AB2"/>
    <property type="match status" value="1"/>
</dbReference>
<protein>
    <recommendedName>
        <fullName evidence="1">DUF2202 domain-containing protein</fullName>
    </recommendedName>
</protein>
<dbReference type="EMBL" id="CACVAS010000105">
    <property type="protein sequence ID" value="CAA6817487.1"/>
    <property type="molecule type" value="Genomic_DNA"/>
</dbReference>
<evidence type="ECO:0000313" key="2">
    <source>
        <dbReference type="EMBL" id="CAA6817487.1"/>
    </source>
</evidence>
<name>A0A6S6TH01_9BACT</name>
<accession>A0A6S6TH01</accession>
<feature type="domain" description="DUF2202" evidence="1">
    <location>
        <begin position="58"/>
        <end position="216"/>
    </location>
</feature>
<dbReference type="Pfam" id="PF09968">
    <property type="entry name" value="DUF2202"/>
    <property type="match status" value="1"/>
</dbReference>
<sequence>MNKIKLYTIVFILIGYLSHANAVSSKYVPIVVSDGLMTFIPLMEEIQLGTSTLTQELKDSITYMYSEEGLAHDVYLNIYKIQAVNQLKNIATNSEVKHIEAVNQLAEKYDLNITKYPDTDKPYSTDDLERYGSGEFPVEPIQELYNVLYDKGIQSKIDALEVGCMVEVVDIDDLNAFMAQAEASNAQDVWDVFDFLRKGSYNHYWAFDKGLKNMGIDDGCCSVPDYEGHQFCHPEYPQK</sequence>
<evidence type="ECO:0000259" key="1">
    <source>
        <dbReference type="Pfam" id="PF09968"/>
    </source>
</evidence>
<dbReference type="InterPro" id="IPR012347">
    <property type="entry name" value="Ferritin-like"/>
</dbReference>
<dbReference type="Gene3D" id="1.20.1260.10">
    <property type="match status" value="1"/>
</dbReference>
<dbReference type="AlphaFoldDB" id="A0A6S6TH01"/>
<dbReference type="InterPro" id="IPR019243">
    <property type="entry name" value="DUF2202"/>
</dbReference>
<reference evidence="2" key="1">
    <citation type="submission" date="2020-01" db="EMBL/GenBank/DDBJ databases">
        <authorList>
            <person name="Meier V. D."/>
            <person name="Meier V D."/>
        </authorList>
    </citation>
    <scope>NUCLEOTIDE SEQUENCE</scope>
    <source>
        <strain evidence="2">HLG_WM_MAG_01</strain>
    </source>
</reference>
<proteinExistence type="predicted"/>